<keyword evidence="2" id="KW-0812">Transmembrane</keyword>
<dbReference type="AlphaFoldDB" id="A0A0M3HFT9"/>
<proteinExistence type="predicted"/>
<sequence>MNETNIVPLTRLTADTVEIVFLSVVWLSTYEWPFGTISCKVYQFLSVFTYYSNSNVVVAIGFDRLKVVYTSHIQGECD</sequence>
<evidence type="ECO:0000313" key="7">
    <source>
        <dbReference type="WBParaSite" id="ALUE_0000038401-mRNA-1"/>
    </source>
</evidence>
<reference evidence="7" key="1">
    <citation type="submission" date="2017-02" db="UniProtKB">
        <authorList>
            <consortium name="WormBaseParasite"/>
        </authorList>
    </citation>
    <scope>IDENTIFICATION</scope>
</reference>
<dbReference type="GO" id="GO:0016020">
    <property type="term" value="C:membrane"/>
    <property type="evidence" value="ECO:0007669"/>
    <property type="project" value="UniProtKB-SubCell"/>
</dbReference>
<keyword evidence="4" id="KW-0472">Membrane</keyword>
<keyword evidence="6" id="KW-1185">Reference proteome</keyword>
<accession>A0A0M3HFT9</accession>
<dbReference type="Gene3D" id="1.20.1070.10">
    <property type="entry name" value="Rhodopsin 7-helix transmembrane proteins"/>
    <property type="match status" value="1"/>
</dbReference>
<dbReference type="InterPro" id="IPR017452">
    <property type="entry name" value="GPCR_Rhodpsn_7TM"/>
</dbReference>
<evidence type="ECO:0000259" key="5">
    <source>
        <dbReference type="PROSITE" id="PS50262"/>
    </source>
</evidence>
<keyword evidence="3" id="KW-1133">Transmembrane helix</keyword>
<evidence type="ECO:0000256" key="1">
    <source>
        <dbReference type="ARBA" id="ARBA00004370"/>
    </source>
</evidence>
<organism evidence="6 7">
    <name type="scientific">Ascaris lumbricoides</name>
    <name type="common">Giant roundworm</name>
    <dbReference type="NCBI Taxonomy" id="6252"/>
    <lineage>
        <taxon>Eukaryota</taxon>
        <taxon>Metazoa</taxon>
        <taxon>Ecdysozoa</taxon>
        <taxon>Nematoda</taxon>
        <taxon>Chromadorea</taxon>
        <taxon>Rhabditida</taxon>
        <taxon>Spirurina</taxon>
        <taxon>Ascaridomorpha</taxon>
        <taxon>Ascaridoidea</taxon>
        <taxon>Ascarididae</taxon>
        <taxon>Ascaris</taxon>
    </lineage>
</organism>
<evidence type="ECO:0000256" key="3">
    <source>
        <dbReference type="ARBA" id="ARBA00022989"/>
    </source>
</evidence>
<name>A0A0M3HFT9_ASCLU</name>
<evidence type="ECO:0000256" key="4">
    <source>
        <dbReference type="ARBA" id="ARBA00023136"/>
    </source>
</evidence>
<evidence type="ECO:0000256" key="2">
    <source>
        <dbReference type="ARBA" id="ARBA00022692"/>
    </source>
</evidence>
<evidence type="ECO:0000313" key="6">
    <source>
        <dbReference type="Proteomes" id="UP000036681"/>
    </source>
</evidence>
<dbReference type="SUPFAM" id="SSF81321">
    <property type="entry name" value="Family A G protein-coupled receptor-like"/>
    <property type="match status" value="1"/>
</dbReference>
<comment type="subcellular location">
    <subcellularLocation>
        <location evidence="1">Membrane</location>
    </subcellularLocation>
</comment>
<dbReference type="Proteomes" id="UP000036681">
    <property type="component" value="Unplaced"/>
</dbReference>
<dbReference type="WBParaSite" id="ALUE_0000038401-mRNA-1">
    <property type="protein sequence ID" value="ALUE_0000038401-mRNA-1"/>
    <property type="gene ID" value="ALUE_0000038401"/>
</dbReference>
<protein>
    <submittedName>
        <fullName evidence="7">G_PROTEIN_RECEP_F1_2 domain-containing protein</fullName>
    </submittedName>
</protein>
<feature type="domain" description="G-protein coupled receptors family 1 profile" evidence="5">
    <location>
        <begin position="1"/>
        <end position="78"/>
    </location>
</feature>
<dbReference type="PROSITE" id="PS50262">
    <property type="entry name" value="G_PROTEIN_RECEP_F1_2"/>
    <property type="match status" value="1"/>
</dbReference>